<feature type="region of interest" description="Disordered" evidence="1">
    <location>
        <begin position="57"/>
        <end position="99"/>
    </location>
</feature>
<comment type="caution">
    <text evidence="2">The sequence shown here is derived from an EMBL/GenBank/DDBJ whole genome shotgun (WGS) entry which is preliminary data.</text>
</comment>
<dbReference type="GO" id="GO:0032259">
    <property type="term" value="P:methylation"/>
    <property type="evidence" value="ECO:0007669"/>
    <property type="project" value="UniProtKB-KW"/>
</dbReference>
<protein>
    <submittedName>
        <fullName evidence="2">Lysine-specific demethylase 4B</fullName>
    </submittedName>
</protein>
<gene>
    <name evidence="2" type="primary">KDM4B_1</name>
    <name evidence="2" type="ORF">EYF80_059555</name>
</gene>
<sequence>MKQVRRLKLEEVKVLAQEGIELNAAEYQRQVEEREAQRRQEREERLAKEALLTLEAMEREEQQAAARGAEHPEFQDLEAKLQSLTEDTAKKKPKRSKKMLSIHSAITGFEEAFQQFATASTKSMVIDQEAELPLQGDLLDANFSELKTEVKKSRRHPLSKPPMRSPLSILKQDPASDKGEWL</sequence>
<evidence type="ECO:0000313" key="2">
    <source>
        <dbReference type="EMBL" id="TNN30293.1"/>
    </source>
</evidence>
<reference evidence="2 3" key="1">
    <citation type="submission" date="2019-03" db="EMBL/GenBank/DDBJ databases">
        <title>First draft genome of Liparis tanakae, snailfish: a comprehensive survey of snailfish specific genes.</title>
        <authorList>
            <person name="Kim W."/>
            <person name="Song I."/>
            <person name="Jeong J.-H."/>
            <person name="Kim D."/>
            <person name="Kim S."/>
            <person name="Ryu S."/>
            <person name="Song J.Y."/>
            <person name="Lee S.K."/>
        </authorList>
    </citation>
    <scope>NUCLEOTIDE SEQUENCE [LARGE SCALE GENOMIC DNA]</scope>
    <source>
        <tissue evidence="2">Muscle</tissue>
    </source>
</reference>
<keyword evidence="2" id="KW-0808">Transferase</keyword>
<dbReference type="OrthoDB" id="9547406at2759"/>
<dbReference type="AlphaFoldDB" id="A0A4Z2ENB2"/>
<name>A0A4Z2ENB2_9TELE</name>
<accession>A0A4Z2ENB2</accession>
<dbReference type="Proteomes" id="UP000314294">
    <property type="component" value="Unassembled WGS sequence"/>
</dbReference>
<evidence type="ECO:0000256" key="1">
    <source>
        <dbReference type="SAM" id="MobiDB-lite"/>
    </source>
</evidence>
<keyword evidence="2" id="KW-0489">Methyltransferase</keyword>
<organism evidence="2 3">
    <name type="scientific">Liparis tanakae</name>
    <name type="common">Tanaka's snailfish</name>
    <dbReference type="NCBI Taxonomy" id="230148"/>
    <lineage>
        <taxon>Eukaryota</taxon>
        <taxon>Metazoa</taxon>
        <taxon>Chordata</taxon>
        <taxon>Craniata</taxon>
        <taxon>Vertebrata</taxon>
        <taxon>Euteleostomi</taxon>
        <taxon>Actinopterygii</taxon>
        <taxon>Neopterygii</taxon>
        <taxon>Teleostei</taxon>
        <taxon>Neoteleostei</taxon>
        <taxon>Acanthomorphata</taxon>
        <taxon>Eupercaria</taxon>
        <taxon>Perciformes</taxon>
        <taxon>Cottioidei</taxon>
        <taxon>Cottales</taxon>
        <taxon>Liparidae</taxon>
        <taxon>Liparis</taxon>
    </lineage>
</organism>
<dbReference type="EMBL" id="SRLO01004654">
    <property type="protein sequence ID" value="TNN30293.1"/>
    <property type="molecule type" value="Genomic_DNA"/>
</dbReference>
<keyword evidence="3" id="KW-1185">Reference proteome</keyword>
<evidence type="ECO:0000313" key="3">
    <source>
        <dbReference type="Proteomes" id="UP000314294"/>
    </source>
</evidence>
<feature type="region of interest" description="Disordered" evidence="1">
    <location>
        <begin position="149"/>
        <end position="182"/>
    </location>
</feature>
<feature type="compositionally biased region" description="Basic and acidic residues" evidence="1">
    <location>
        <begin position="57"/>
        <end position="79"/>
    </location>
</feature>
<dbReference type="GO" id="GO:0008168">
    <property type="term" value="F:methyltransferase activity"/>
    <property type="evidence" value="ECO:0007669"/>
    <property type="project" value="UniProtKB-KW"/>
</dbReference>
<proteinExistence type="predicted"/>